<dbReference type="Proteomes" id="UP001154282">
    <property type="component" value="Unassembled WGS sequence"/>
</dbReference>
<proteinExistence type="predicted"/>
<sequence length="32" mass="3980">MLEVFKFFIRINGLMCHLYLELWWLTLVIYSS</sequence>
<dbReference type="AlphaFoldDB" id="A0AAV0KIM9"/>
<keyword evidence="1" id="KW-0472">Membrane</keyword>
<comment type="caution">
    <text evidence="2">The sequence shown here is derived from an EMBL/GenBank/DDBJ whole genome shotgun (WGS) entry which is preliminary data.</text>
</comment>
<organism evidence="2 3">
    <name type="scientific">Linum tenue</name>
    <dbReference type="NCBI Taxonomy" id="586396"/>
    <lineage>
        <taxon>Eukaryota</taxon>
        <taxon>Viridiplantae</taxon>
        <taxon>Streptophyta</taxon>
        <taxon>Embryophyta</taxon>
        <taxon>Tracheophyta</taxon>
        <taxon>Spermatophyta</taxon>
        <taxon>Magnoliopsida</taxon>
        <taxon>eudicotyledons</taxon>
        <taxon>Gunneridae</taxon>
        <taxon>Pentapetalae</taxon>
        <taxon>rosids</taxon>
        <taxon>fabids</taxon>
        <taxon>Malpighiales</taxon>
        <taxon>Linaceae</taxon>
        <taxon>Linum</taxon>
    </lineage>
</organism>
<name>A0AAV0KIM9_9ROSI</name>
<evidence type="ECO:0000256" key="1">
    <source>
        <dbReference type="SAM" id="Phobius"/>
    </source>
</evidence>
<protein>
    <submittedName>
        <fullName evidence="2">Uncharacterized protein</fullName>
    </submittedName>
</protein>
<keyword evidence="1" id="KW-1133">Transmembrane helix</keyword>
<gene>
    <name evidence="2" type="ORF">LITE_LOCUS18449</name>
</gene>
<keyword evidence="3" id="KW-1185">Reference proteome</keyword>
<evidence type="ECO:0000313" key="2">
    <source>
        <dbReference type="EMBL" id="CAI0420659.1"/>
    </source>
</evidence>
<dbReference type="EMBL" id="CAMGYJ010000005">
    <property type="protein sequence ID" value="CAI0420659.1"/>
    <property type="molecule type" value="Genomic_DNA"/>
</dbReference>
<accession>A0AAV0KIM9</accession>
<reference evidence="2" key="1">
    <citation type="submission" date="2022-08" db="EMBL/GenBank/DDBJ databases">
        <authorList>
            <person name="Gutierrez-Valencia J."/>
        </authorList>
    </citation>
    <scope>NUCLEOTIDE SEQUENCE</scope>
</reference>
<keyword evidence="1" id="KW-0812">Transmembrane</keyword>
<feature type="transmembrane region" description="Helical" evidence="1">
    <location>
        <begin position="7"/>
        <end position="30"/>
    </location>
</feature>
<evidence type="ECO:0000313" key="3">
    <source>
        <dbReference type="Proteomes" id="UP001154282"/>
    </source>
</evidence>